<feature type="region of interest" description="Disordered" evidence="1">
    <location>
        <begin position="150"/>
        <end position="187"/>
    </location>
</feature>
<protein>
    <submittedName>
        <fullName evidence="2">Uncharacterized protein</fullName>
    </submittedName>
</protein>
<dbReference type="AlphaFoldDB" id="A0A8S4NLN9"/>
<sequence length="402" mass="46538">MGRRTHRGDFGLNKSLCEINTTLLKYEDYNLADSFAGGKVLTLFNCFDFQRIEDHEEETAFSKSPLVMKSRGYQRAFFDYSNPPYITPPTSPIAPSLYDERTRTRFLSSIPCQDVINDTIVRKIPADRFVGIQKTNVPSTEQLSETIYPRCSIDHETPKKKNRKNRNFPKFTQPRPRARVLHNQSPSKYLEEQRLLALLQREQQSDSDVPEIVEKPKRPRKYTPRSKPNIPHYTPNTDDERETSPRKRKAIFTPKKLRFAIEKQHEIQPESDMNEPKTSIANCFETKQEECNKDERVNAKKLVKPDKIPKSSKKETASSVKEDAISNTGNATNNDKESTKTHKHTKTHASLLSKKKKQILEDDRKFNPAKKTKSNKTISETKKTKKASSKRDKLIVKFKPRK</sequence>
<feature type="compositionally biased region" description="Basic residues" evidence="1">
    <location>
        <begin position="341"/>
        <end position="357"/>
    </location>
</feature>
<name>A0A8S4NLN9_OWEFU</name>
<dbReference type="Proteomes" id="UP000749559">
    <property type="component" value="Unassembled WGS sequence"/>
</dbReference>
<feature type="compositionally biased region" description="Basic and acidic residues" evidence="1">
    <location>
        <begin position="290"/>
        <end position="324"/>
    </location>
</feature>
<feature type="region of interest" description="Disordered" evidence="1">
    <location>
        <begin position="290"/>
        <end position="402"/>
    </location>
</feature>
<gene>
    <name evidence="2" type="ORF">OFUS_LOCUS8935</name>
</gene>
<evidence type="ECO:0000313" key="2">
    <source>
        <dbReference type="EMBL" id="CAH1782491.1"/>
    </source>
</evidence>
<evidence type="ECO:0000256" key="1">
    <source>
        <dbReference type="SAM" id="MobiDB-lite"/>
    </source>
</evidence>
<accession>A0A8S4NLN9</accession>
<comment type="caution">
    <text evidence="2">The sequence shown here is derived from an EMBL/GenBank/DDBJ whole genome shotgun (WGS) entry which is preliminary data.</text>
</comment>
<organism evidence="2 3">
    <name type="scientific">Owenia fusiformis</name>
    <name type="common">Polychaete worm</name>
    <dbReference type="NCBI Taxonomy" id="6347"/>
    <lineage>
        <taxon>Eukaryota</taxon>
        <taxon>Metazoa</taxon>
        <taxon>Spiralia</taxon>
        <taxon>Lophotrochozoa</taxon>
        <taxon>Annelida</taxon>
        <taxon>Polychaeta</taxon>
        <taxon>Sedentaria</taxon>
        <taxon>Canalipalpata</taxon>
        <taxon>Sabellida</taxon>
        <taxon>Oweniida</taxon>
        <taxon>Oweniidae</taxon>
        <taxon>Owenia</taxon>
    </lineage>
</organism>
<reference evidence="2" key="1">
    <citation type="submission" date="2022-03" db="EMBL/GenBank/DDBJ databases">
        <authorList>
            <person name="Martin C."/>
        </authorList>
    </citation>
    <scope>NUCLEOTIDE SEQUENCE</scope>
</reference>
<dbReference type="EMBL" id="CAIIXF020000005">
    <property type="protein sequence ID" value="CAH1782491.1"/>
    <property type="molecule type" value="Genomic_DNA"/>
</dbReference>
<feature type="region of interest" description="Disordered" evidence="1">
    <location>
        <begin position="201"/>
        <end position="249"/>
    </location>
</feature>
<keyword evidence="3" id="KW-1185">Reference proteome</keyword>
<proteinExistence type="predicted"/>
<evidence type="ECO:0000313" key="3">
    <source>
        <dbReference type="Proteomes" id="UP000749559"/>
    </source>
</evidence>